<gene>
    <name evidence="2" type="ORF">QR680_007603</name>
</gene>
<keyword evidence="1" id="KW-1133">Transmembrane helix</keyword>
<protein>
    <submittedName>
        <fullName evidence="2">Uncharacterized protein</fullName>
    </submittedName>
</protein>
<evidence type="ECO:0000313" key="3">
    <source>
        <dbReference type="Proteomes" id="UP001175271"/>
    </source>
</evidence>
<dbReference type="Proteomes" id="UP001175271">
    <property type="component" value="Unassembled WGS sequence"/>
</dbReference>
<dbReference type="AlphaFoldDB" id="A0AA39M5M2"/>
<evidence type="ECO:0000313" key="2">
    <source>
        <dbReference type="EMBL" id="KAK0422491.1"/>
    </source>
</evidence>
<comment type="caution">
    <text evidence="2">The sequence shown here is derived from an EMBL/GenBank/DDBJ whole genome shotgun (WGS) entry which is preliminary data.</text>
</comment>
<accession>A0AA39M5M2</accession>
<proteinExistence type="predicted"/>
<organism evidence="2 3">
    <name type="scientific">Steinernema hermaphroditum</name>
    <dbReference type="NCBI Taxonomy" id="289476"/>
    <lineage>
        <taxon>Eukaryota</taxon>
        <taxon>Metazoa</taxon>
        <taxon>Ecdysozoa</taxon>
        <taxon>Nematoda</taxon>
        <taxon>Chromadorea</taxon>
        <taxon>Rhabditida</taxon>
        <taxon>Tylenchina</taxon>
        <taxon>Panagrolaimomorpha</taxon>
        <taxon>Strongyloidoidea</taxon>
        <taxon>Steinernematidae</taxon>
        <taxon>Steinernema</taxon>
    </lineage>
</organism>
<dbReference type="EMBL" id="JAUCMV010000001">
    <property type="protein sequence ID" value="KAK0422491.1"/>
    <property type="molecule type" value="Genomic_DNA"/>
</dbReference>
<sequence length="71" mass="7775">MLSWTAVGVSAFVGTLSIVFGVYIYGTHSGALQSYSTVIQGPKAVAINATYERQANVDRKNFEVLRFAVRF</sequence>
<keyword evidence="1" id="KW-0472">Membrane</keyword>
<keyword evidence="3" id="KW-1185">Reference proteome</keyword>
<evidence type="ECO:0000256" key="1">
    <source>
        <dbReference type="SAM" id="Phobius"/>
    </source>
</evidence>
<feature type="transmembrane region" description="Helical" evidence="1">
    <location>
        <begin position="6"/>
        <end position="26"/>
    </location>
</feature>
<keyword evidence="1" id="KW-0812">Transmembrane</keyword>
<name>A0AA39M5M2_9BILA</name>
<reference evidence="2" key="1">
    <citation type="submission" date="2023-06" db="EMBL/GenBank/DDBJ databases">
        <title>Genomic analysis of the entomopathogenic nematode Steinernema hermaphroditum.</title>
        <authorList>
            <person name="Schwarz E.M."/>
            <person name="Heppert J.K."/>
            <person name="Baniya A."/>
            <person name="Schwartz H.T."/>
            <person name="Tan C.-H."/>
            <person name="Antoshechkin I."/>
            <person name="Sternberg P.W."/>
            <person name="Goodrich-Blair H."/>
            <person name="Dillman A.R."/>
        </authorList>
    </citation>
    <scope>NUCLEOTIDE SEQUENCE</scope>
    <source>
        <strain evidence="2">PS9179</strain>
        <tissue evidence="2">Whole animal</tissue>
    </source>
</reference>